<dbReference type="HOGENOM" id="CLU_3249427_0_0_9"/>
<reference evidence="1 2" key="2">
    <citation type="submission" date="2007-09" db="EMBL/GenBank/DDBJ databases">
        <title>Draft genome sequence of Clostridium bolteae (ATCC BAA-613).</title>
        <authorList>
            <person name="Sudarsanam P."/>
            <person name="Ley R."/>
            <person name="Guruge J."/>
            <person name="Turnbaugh P.J."/>
            <person name="Mahowald M."/>
            <person name="Liep D."/>
            <person name="Gordon J."/>
        </authorList>
    </citation>
    <scope>NUCLEOTIDE SEQUENCE [LARGE SCALE GENOMIC DNA]</scope>
    <source>
        <strain evidence="2">ATCC BAA-613 / DSM 15670 / CCUG 46953 / JCM 12243 / WAL 16351</strain>
    </source>
</reference>
<accession>A8RMV7</accession>
<gene>
    <name evidence="1" type="ORF">CLOBOL_02041</name>
</gene>
<evidence type="ECO:0000313" key="1">
    <source>
        <dbReference type="EMBL" id="EDP17799.1"/>
    </source>
</evidence>
<dbReference type="EMBL" id="ABCC02000021">
    <property type="protein sequence ID" value="EDP17799.1"/>
    <property type="molecule type" value="Genomic_DNA"/>
</dbReference>
<dbReference type="AlphaFoldDB" id="A8RMV7"/>
<reference evidence="1 2" key="1">
    <citation type="submission" date="2007-08" db="EMBL/GenBank/DDBJ databases">
        <authorList>
            <person name="Fulton L."/>
            <person name="Clifton S."/>
            <person name="Fulton B."/>
            <person name="Xu J."/>
            <person name="Minx P."/>
            <person name="Pepin K.H."/>
            <person name="Johnson M."/>
            <person name="Thiruvilangam P."/>
            <person name="Bhonagiri V."/>
            <person name="Nash W.E."/>
            <person name="Mardis E.R."/>
            <person name="Wilson R.K."/>
        </authorList>
    </citation>
    <scope>NUCLEOTIDE SEQUENCE [LARGE SCALE GENOMIC DNA]</scope>
    <source>
        <strain evidence="2">ATCC BAA-613 / DSM 15670 / CCUG 46953 / JCM 12243 / WAL 16351</strain>
    </source>
</reference>
<sequence length="42" mass="5103">MNWSWKKQRYFVPAPFLFCEIKKTLLYKNVSGIIIHKKYGII</sequence>
<protein>
    <submittedName>
        <fullName evidence="1">Uncharacterized protein</fullName>
    </submittedName>
</protein>
<comment type="caution">
    <text evidence="1">The sequence shown here is derived from an EMBL/GenBank/DDBJ whole genome shotgun (WGS) entry which is preliminary data.</text>
</comment>
<dbReference type="PaxDb" id="411902-CLOBOL_02041"/>
<name>A8RMV7_ENTBW</name>
<organism evidence="1 2">
    <name type="scientific">Enterocloster bolteae (strain ATCC BAA-613 / DSM 15670 / CCUG 46953 / JCM 12243 / WAL 16351)</name>
    <name type="common">Clostridium bolteae</name>
    <dbReference type="NCBI Taxonomy" id="411902"/>
    <lineage>
        <taxon>Bacteria</taxon>
        <taxon>Bacillati</taxon>
        <taxon>Bacillota</taxon>
        <taxon>Clostridia</taxon>
        <taxon>Lachnospirales</taxon>
        <taxon>Lachnospiraceae</taxon>
        <taxon>Enterocloster</taxon>
    </lineage>
</organism>
<evidence type="ECO:0000313" key="2">
    <source>
        <dbReference type="Proteomes" id="UP000005396"/>
    </source>
</evidence>
<proteinExistence type="predicted"/>
<dbReference type="Proteomes" id="UP000005396">
    <property type="component" value="Unassembled WGS sequence"/>
</dbReference>